<organism evidence="1 2">
    <name type="scientific">Shimia gijangensis</name>
    <dbReference type="NCBI Taxonomy" id="1470563"/>
    <lineage>
        <taxon>Bacteria</taxon>
        <taxon>Pseudomonadati</taxon>
        <taxon>Pseudomonadota</taxon>
        <taxon>Alphaproteobacteria</taxon>
        <taxon>Rhodobacterales</taxon>
        <taxon>Roseobacteraceae</taxon>
    </lineage>
</organism>
<evidence type="ECO:0000313" key="1">
    <source>
        <dbReference type="EMBL" id="SHK64975.1"/>
    </source>
</evidence>
<sequence length="43" mass="5090">MNEVKWYPRLKGVLVSSNRLADLILWREVLQQDVRVIPETPRA</sequence>
<name>A0A1M6U6S5_9RHOB</name>
<dbReference type="AlphaFoldDB" id="A0A1M6U6S5"/>
<dbReference type="EMBL" id="FQZQ01000054">
    <property type="protein sequence ID" value="SHK64975.1"/>
    <property type="molecule type" value="Genomic_DNA"/>
</dbReference>
<evidence type="ECO:0000313" key="2">
    <source>
        <dbReference type="Proteomes" id="UP000183982"/>
    </source>
</evidence>
<gene>
    <name evidence="1" type="ORF">SAMN05444000_1542</name>
</gene>
<proteinExistence type="predicted"/>
<accession>A0A1M6U6S5</accession>
<protein>
    <submittedName>
        <fullName evidence="1">Uncharacterized protein</fullName>
    </submittedName>
</protein>
<keyword evidence="2" id="KW-1185">Reference proteome</keyword>
<dbReference type="Proteomes" id="UP000183982">
    <property type="component" value="Unassembled WGS sequence"/>
</dbReference>
<reference evidence="2" key="1">
    <citation type="submission" date="2016-11" db="EMBL/GenBank/DDBJ databases">
        <authorList>
            <person name="Varghese N."/>
            <person name="Submissions S."/>
        </authorList>
    </citation>
    <scope>NUCLEOTIDE SEQUENCE [LARGE SCALE GENOMIC DNA]</scope>
    <source>
        <strain evidence="2">DSM 100564</strain>
    </source>
</reference>